<sequence length="347" mass="36836">MASTTNVSRAPASTSIHRLQSLFSTAPSTDPGTPGDSPLETGAYIAQGNNYNHSAQTNSNYTIQRITNRPARPPVPLFHSNSTGSLASQPDFPLFDNNDITMGGGVNVAYEGTFGDLSAGNNMFTGAGGFNFDDYVEVGNHDTMPAADFTAINHGTISPKDVFNDSVPPSTTFTNLTTPQSGFLDTPDDDYETSPLFTDSLGVDNSAQWPSLFPEYDPAAMAGAPLMTRNSSSTSTNQIVVHPGGESFSRKRSSTQASPVSFSPALKHSAVAGVAARKRDKPLPPIMASEDDPVALKRARNTAAARKSRAKKVLERDDLEAEIADLQAQVAFWKAQALGSDNVTDSQ</sequence>
<feature type="domain" description="BZIP" evidence="3">
    <location>
        <begin position="297"/>
        <end position="311"/>
    </location>
</feature>
<dbReference type="Proteomes" id="UP001274830">
    <property type="component" value="Unassembled WGS sequence"/>
</dbReference>
<dbReference type="EMBL" id="JAUTXT010000034">
    <property type="protein sequence ID" value="KAK3672313.1"/>
    <property type="molecule type" value="Genomic_DNA"/>
</dbReference>
<dbReference type="Gene3D" id="3.30.160.60">
    <property type="entry name" value="Classic Zinc Finger"/>
    <property type="match status" value="1"/>
</dbReference>
<feature type="region of interest" description="Disordered" evidence="2">
    <location>
        <begin position="24"/>
        <end position="43"/>
    </location>
</feature>
<gene>
    <name evidence="4" type="primary">GCN4</name>
    <name evidence="4" type="ORF">LTR78_007853</name>
</gene>
<dbReference type="SUPFAM" id="SSF57959">
    <property type="entry name" value="Leucine zipper domain"/>
    <property type="match status" value="1"/>
</dbReference>
<reference evidence="4" key="1">
    <citation type="submission" date="2023-07" db="EMBL/GenBank/DDBJ databases">
        <title>Black Yeasts Isolated from many extreme environments.</title>
        <authorList>
            <person name="Coleine C."/>
            <person name="Stajich J.E."/>
            <person name="Selbmann L."/>
        </authorList>
    </citation>
    <scope>NUCLEOTIDE SEQUENCE</scope>
    <source>
        <strain evidence="4">CCFEE 5485</strain>
    </source>
</reference>
<name>A0AAE0TS52_9PEZI</name>
<evidence type="ECO:0000313" key="4">
    <source>
        <dbReference type="EMBL" id="KAK3672313.1"/>
    </source>
</evidence>
<dbReference type="GO" id="GO:0003700">
    <property type="term" value="F:DNA-binding transcription factor activity"/>
    <property type="evidence" value="ECO:0007669"/>
    <property type="project" value="InterPro"/>
</dbReference>
<evidence type="ECO:0000256" key="1">
    <source>
        <dbReference type="SAM" id="Coils"/>
    </source>
</evidence>
<evidence type="ECO:0000313" key="5">
    <source>
        <dbReference type="Proteomes" id="UP001274830"/>
    </source>
</evidence>
<evidence type="ECO:0000256" key="2">
    <source>
        <dbReference type="SAM" id="MobiDB-lite"/>
    </source>
</evidence>
<feature type="coiled-coil region" evidence="1">
    <location>
        <begin position="309"/>
        <end position="336"/>
    </location>
</feature>
<proteinExistence type="predicted"/>
<evidence type="ECO:0000259" key="3">
    <source>
        <dbReference type="PROSITE" id="PS00036"/>
    </source>
</evidence>
<organism evidence="4 5">
    <name type="scientific">Recurvomyces mirabilis</name>
    <dbReference type="NCBI Taxonomy" id="574656"/>
    <lineage>
        <taxon>Eukaryota</taxon>
        <taxon>Fungi</taxon>
        <taxon>Dikarya</taxon>
        <taxon>Ascomycota</taxon>
        <taxon>Pezizomycotina</taxon>
        <taxon>Dothideomycetes</taxon>
        <taxon>Dothideomycetidae</taxon>
        <taxon>Mycosphaerellales</taxon>
        <taxon>Teratosphaeriaceae</taxon>
        <taxon>Recurvomyces</taxon>
    </lineage>
</organism>
<dbReference type="RefSeq" id="XP_064697789.1">
    <property type="nucleotide sequence ID" value="XM_064834918.1"/>
</dbReference>
<comment type="caution">
    <text evidence="4">The sequence shown here is derived from an EMBL/GenBank/DDBJ whole genome shotgun (WGS) entry which is preliminary data.</text>
</comment>
<protein>
    <submittedName>
        <fullName evidence="4">General control protein</fullName>
    </submittedName>
</protein>
<accession>A0AAE0TS52</accession>
<keyword evidence="5" id="KW-1185">Reference proteome</keyword>
<dbReference type="GeneID" id="89959450"/>
<dbReference type="CDD" id="cd12193">
    <property type="entry name" value="bZIP_GCN4"/>
    <property type="match status" value="1"/>
</dbReference>
<dbReference type="Pfam" id="PF07716">
    <property type="entry name" value="bZIP_2"/>
    <property type="match status" value="1"/>
</dbReference>
<dbReference type="InterPro" id="IPR046347">
    <property type="entry name" value="bZIP_sf"/>
</dbReference>
<dbReference type="AlphaFoldDB" id="A0AAE0TS52"/>
<dbReference type="PROSITE" id="PS00036">
    <property type="entry name" value="BZIP_BASIC"/>
    <property type="match status" value="1"/>
</dbReference>
<keyword evidence="1" id="KW-0175">Coiled coil</keyword>
<dbReference type="InterPro" id="IPR004827">
    <property type="entry name" value="bZIP"/>
</dbReference>